<dbReference type="PANTHER" id="PTHR43479">
    <property type="entry name" value="ACREF/ENVCD OPERON REPRESSOR-RELATED"/>
    <property type="match status" value="1"/>
</dbReference>
<organism evidence="6 7">
    <name type="scientific">Jatrophihabitans lederbergiae</name>
    <dbReference type="NCBI Taxonomy" id="3075547"/>
    <lineage>
        <taxon>Bacteria</taxon>
        <taxon>Bacillati</taxon>
        <taxon>Actinomycetota</taxon>
        <taxon>Actinomycetes</taxon>
        <taxon>Jatrophihabitantales</taxon>
        <taxon>Jatrophihabitantaceae</taxon>
        <taxon>Jatrophihabitans</taxon>
    </lineage>
</organism>
<keyword evidence="3" id="KW-0804">Transcription</keyword>
<gene>
    <name evidence="6" type="ORF">RM423_16050</name>
</gene>
<sequence length="196" mass="21915">MTAAKRVRLDPEVRREQLLQLGVEMLATRTLDELSIDLLSEEAGISRGLLFHYFKNKQEFHRAVVQRAAANLIERTEPDRALDPMPRLMLSLEHYIDYVIANYRGYIALVRGAASGDAALREIFDQTRDALTLRITAHLAAFGARDTPAVRLLARGWLAMAEEVVLAWVPDPHISKEELLRILAAALPALLATSHG</sequence>
<dbReference type="SUPFAM" id="SSF46689">
    <property type="entry name" value="Homeodomain-like"/>
    <property type="match status" value="1"/>
</dbReference>
<keyword evidence="7" id="KW-1185">Reference proteome</keyword>
<dbReference type="InterPro" id="IPR050624">
    <property type="entry name" value="HTH-type_Tx_Regulator"/>
</dbReference>
<evidence type="ECO:0000313" key="7">
    <source>
        <dbReference type="Proteomes" id="UP001183176"/>
    </source>
</evidence>
<keyword evidence="1" id="KW-0805">Transcription regulation</keyword>
<evidence type="ECO:0000256" key="3">
    <source>
        <dbReference type="ARBA" id="ARBA00023163"/>
    </source>
</evidence>
<dbReference type="Proteomes" id="UP001183176">
    <property type="component" value="Unassembled WGS sequence"/>
</dbReference>
<dbReference type="Pfam" id="PF21943">
    <property type="entry name" value="TetR_C_46"/>
    <property type="match status" value="1"/>
</dbReference>
<comment type="caution">
    <text evidence="6">The sequence shown here is derived from an EMBL/GenBank/DDBJ whole genome shotgun (WGS) entry which is preliminary data.</text>
</comment>
<dbReference type="InterPro" id="IPR009057">
    <property type="entry name" value="Homeodomain-like_sf"/>
</dbReference>
<dbReference type="InterPro" id="IPR001647">
    <property type="entry name" value="HTH_TetR"/>
</dbReference>
<reference evidence="7" key="1">
    <citation type="submission" date="2023-07" db="EMBL/GenBank/DDBJ databases">
        <title>30 novel species of actinomycetes from the DSMZ collection.</title>
        <authorList>
            <person name="Nouioui I."/>
        </authorList>
    </citation>
    <scope>NUCLEOTIDE SEQUENCE [LARGE SCALE GENOMIC DNA]</scope>
    <source>
        <strain evidence="7">DSM 44399</strain>
    </source>
</reference>
<feature type="domain" description="HTH tetR-type" evidence="5">
    <location>
        <begin position="12"/>
        <end position="72"/>
    </location>
</feature>
<dbReference type="Gene3D" id="1.10.357.10">
    <property type="entry name" value="Tetracycline Repressor, domain 2"/>
    <property type="match status" value="1"/>
</dbReference>
<evidence type="ECO:0000256" key="4">
    <source>
        <dbReference type="PROSITE-ProRule" id="PRU00335"/>
    </source>
</evidence>
<proteinExistence type="predicted"/>
<keyword evidence="2 4" id="KW-0238">DNA-binding</keyword>
<evidence type="ECO:0000259" key="5">
    <source>
        <dbReference type="PROSITE" id="PS50977"/>
    </source>
</evidence>
<evidence type="ECO:0000313" key="6">
    <source>
        <dbReference type="EMBL" id="MDT0262908.1"/>
    </source>
</evidence>
<dbReference type="InterPro" id="IPR054129">
    <property type="entry name" value="DesT_TetR_C"/>
</dbReference>
<dbReference type="InterPro" id="IPR036271">
    <property type="entry name" value="Tet_transcr_reg_TetR-rel_C_sf"/>
</dbReference>
<protein>
    <submittedName>
        <fullName evidence="6">TetR/AcrR family transcriptional regulator</fullName>
    </submittedName>
</protein>
<evidence type="ECO:0000256" key="1">
    <source>
        <dbReference type="ARBA" id="ARBA00023015"/>
    </source>
</evidence>
<dbReference type="RefSeq" id="WP_311424055.1">
    <property type="nucleotide sequence ID" value="NZ_JAVREH010000024.1"/>
</dbReference>
<dbReference type="PANTHER" id="PTHR43479:SF11">
    <property type="entry name" value="ACREF_ENVCD OPERON REPRESSOR-RELATED"/>
    <property type="match status" value="1"/>
</dbReference>
<accession>A0ABU2JD42</accession>
<dbReference type="Pfam" id="PF00440">
    <property type="entry name" value="TetR_N"/>
    <property type="match status" value="1"/>
</dbReference>
<evidence type="ECO:0000256" key="2">
    <source>
        <dbReference type="ARBA" id="ARBA00023125"/>
    </source>
</evidence>
<dbReference type="PROSITE" id="PS50977">
    <property type="entry name" value="HTH_TETR_2"/>
    <property type="match status" value="1"/>
</dbReference>
<dbReference type="EMBL" id="JAVREH010000024">
    <property type="protein sequence ID" value="MDT0262908.1"/>
    <property type="molecule type" value="Genomic_DNA"/>
</dbReference>
<name>A0ABU2JD42_9ACTN</name>
<dbReference type="SUPFAM" id="SSF48498">
    <property type="entry name" value="Tetracyclin repressor-like, C-terminal domain"/>
    <property type="match status" value="1"/>
</dbReference>
<feature type="DNA-binding region" description="H-T-H motif" evidence="4">
    <location>
        <begin position="35"/>
        <end position="54"/>
    </location>
</feature>